<dbReference type="Pfam" id="PF01208">
    <property type="entry name" value="URO-D"/>
    <property type="match status" value="1"/>
</dbReference>
<dbReference type="GO" id="GO:0032259">
    <property type="term" value="P:methylation"/>
    <property type="evidence" value="ECO:0007669"/>
    <property type="project" value="UniProtKB-KW"/>
</dbReference>
<gene>
    <name evidence="2" type="ORF">FYJ34_07725</name>
</gene>
<dbReference type="PANTHER" id="PTHR47099:SF1">
    <property type="entry name" value="METHYLCOBAMIDE:COM METHYLTRANSFERASE MTBA"/>
    <property type="match status" value="1"/>
</dbReference>
<evidence type="ECO:0000313" key="2">
    <source>
        <dbReference type="EMBL" id="MSR94147.1"/>
    </source>
</evidence>
<keyword evidence="2" id="KW-0808">Transferase</keyword>
<dbReference type="EMBL" id="VULY01000018">
    <property type="protein sequence ID" value="MSR94147.1"/>
    <property type="molecule type" value="Genomic_DNA"/>
</dbReference>
<dbReference type="InterPro" id="IPR052024">
    <property type="entry name" value="Methanogen_methyltrans"/>
</dbReference>
<reference evidence="2 3" key="1">
    <citation type="submission" date="2019-08" db="EMBL/GenBank/DDBJ databases">
        <title>In-depth cultivation of the pig gut microbiome towards novel bacterial diversity and tailored functional studies.</title>
        <authorList>
            <person name="Wylensek D."/>
            <person name="Hitch T.C.A."/>
            <person name="Clavel T."/>
        </authorList>
    </citation>
    <scope>NUCLEOTIDE SEQUENCE [LARGE SCALE GENOMIC DNA]</scope>
    <source>
        <strain evidence="2 3">68-1-5</strain>
    </source>
</reference>
<dbReference type="GO" id="GO:0006779">
    <property type="term" value="P:porphyrin-containing compound biosynthetic process"/>
    <property type="evidence" value="ECO:0007669"/>
    <property type="project" value="InterPro"/>
</dbReference>
<keyword evidence="2" id="KW-0489">Methyltransferase</keyword>
<dbReference type="RefSeq" id="WP_154477585.1">
    <property type="nucleotide sequence ID" value="NZ_VULY01000018.1"/>
</dbReference>
<feature type="domain" description="Uroporphyrinogen decarboxylase (URO-D)" evidence="1">
    <location>
        <begin position="21"/>
        <end position="230"/>
    </location>
</feature>
<dbReference type="InterPro" id="IPR038071">
    <property type="entry name" value="UROD/MetE-like_sf"/>
</dbReference>
<accession>A0A6N7V1V1</accession>
<evidence type="ECO:0000313" key="3">
    <source>
        <dbReference type="Proteomes" id="UP000434409"/>
    </source>
</evidence>
<comment type="caution">
    <text evidence="2">The sequence shown here is derived from an EMBL/GenBank/DDBJ whole genome shotgun (WGS) entry which is preliminary data.</text>
</comment>
<proteinExistence type="predicted"/>
<organism evidence="2 3">
    <name type="scientific">Suipraeoptans intestinalis</name>
    <dbReference type="NCBI Taxonomy" id="2606628"/>
    <lineage>
        <taxon>Bacteria</taxon>
        <taxon>Bacillati</taxon>
        <taxon>Bacillota</taxon>
        <taxon>Clostridia</taxon>
        <taxon>Lachnospirales</taxon>
        <taxon>Lachnospiraceae</taxon>
        <taxon>Suipraeoptans</taxon>
    </lineage>
</organism>
<dbReference type="InterPro" id="IPR000257">
    <property type="entry name" value="Uroporphyrinogen_deCOase"/>
</dbReference>
<dbReference type="SUPFAM" id="SSF51726">
    <property type="entry name" value="UROD/MetE-like"/>
    <property type="match status" value="1"/>
</dbReference>
<evidence type="ECO:0000259" key="1">
    <source>
        <dbReference type="Pfam" id="PF01208"/>
    </source>
</evidence>
<keyword evidence="3" id="KW-1185">Reference proteome</keyword>
<protein>
    <submittedName>
        <fullName evidence="2">Methylcobamide--CoM methyltransferase</fullName>
    </submittedName>
</protein>
<dbReference type="Gene3D" id="3.20.20.210">
    <property type="match status" value="1"/>
</dbReference>
<dbReference type="PANTHER" id="PTHR47099">
    <property type="entry name" value="METHYLCOBAMIDE:COM METHYLTRANSFERASE MTBA"/>
    <property type="match status" value="1"/>
</dbReference>
<dbReference type="AlphaFoldDB" id="A0A6N7V1V1"/>
<dbReference type="GO" id="GO:0004853">
    <property type="term" value="F:uroporphyrinogen decarboxylase activity"/>
    <property type="evidence" value="ECO:0007669"/>
    <property type="project" value="InterPro"/>
</dbReference>
<sequence>MGEMLDYACRAKEEQKLEEGELEKLGLSLPEAHKSRETLVALAKAWKERRKGKFCELPFDHMVEAEAMGGVINYGDSKAGPRAGDYCCRSMEEVLQLSDIDFTAGRIKEVLDACRILKEQGEAVLLEISGPFTILNGLVDPRQVFKAMRKQPETADQVFEKLKRNILAFAKKAQEAGADLLSYADSSGGISILGPRLGEEVAKKFTAPMLKELKDRKKDMTVVLCPKTALALVGAGLADWEEIQVAEGPVSYGEACLRIRGKADFTGQMCIKEAEELLQGGKVRVLSLREG</sequence>
<dbReference type="GO" id="GO:0008168">
    <property type="term" value="F:methyltransferase activity"/>
    <property type="evidence" value="ECO:0007669"/>
    <property type="project" value="UniProtKB-KW"/>
</dbReference>
<name>A0A6N7V1V1_9FIRM</name>
<dbReference type="Proteomes" id="UP000434409">
    <property type="component" value="Unassembled WGS sequence"/>
</dbReference>